<comment type="similarity">
    <text evidence="2">Belongs to the invasin protein D family.</text>
</comment>
<dbReference type="RefSeq" id="WP_004722090.1">
    <property type="nucleotide sequence ID" value="NZ_CCYO01000015.1"/>
</dbReference>
<evidence type="ECO:0000256" key="3">
    <source>
        <dbReference type="ARBA" id="ARBA00022525"/>
    </source>
</evidence>
<dbReference type="Proteomes" id="UP000255169">
    <property type="component" value="Unassembled WGS sequence"/>
</dbReference>
<comment type="subcellular location">
    <subcellularLocation>
        <location evidence="1">Secreted</location>
    </subcellularLocation>
</comment>
<evidence type="ECO:0000256" key="2">
    <source>
        <dbReference type="ARBA" id="ARBA00007741"/>
    </source>
</evidence>
<protein>
    <submittedName>
        <fullName evidence="7">YspD</fullName>
    </submittedName>
</protein>
<dbReference type="STRING" id="29486.UGYR_13790"/>
<dbReference type="GeneID" id="66878530"/>
<evidence type="ECO:0000256" key="1">
    <source>
        <dbReference type="ARBA" id="ARBA00004613"/>
    </source>
</evidence>
<organism evidence="6">
    <name type="scientific">Yersinia ruckeri</name>
    <dbReference type="NCBI Taxonomy" id="29486"/>
    <lineage>
        <taxon>Bacteria</taxon>
        <taxon>Pseudomonadati</taxon>
        <taxon>Pseudomonadota</taxon>
        <taxon>Gammaproteobacteria</taxon>
        <taxon>Enterobacterales</taxon>
        <taxon>Yersiniaceae</taxon>
        <taxon>Yersinia</taxon>
    </lineage>
</organism>
<evidence type="ECO:0000313" key="8">
    <source>
        <dbReference type="Proteomes" id="UP000255169"/>
    </source>
</evidence>
<dbReference type="Gene3D" id="1.20.1710.10">
    <property type="entry name" value="IpaD-like"/>
    <property type="match status" value="1"/>
</dbReference>
<dbReference type="Pfam" id="PF06511">
    <property type="entry name" value="T3SS_TC"/>
    <property type="match status" value="1"/>
</dbReference>
<dbReference type="AlphaFoldDB" id="A0A085U431"/>
<dbReference type="PATRIC" id="fig|29486.44.peg.2892"/>
<keyword evidence="5" id="KW-0175">Coiled coil</keyword>
<dbReference type="GO" id="GO:0005576">
    <property type="term" value="C:extracellular region"/>
    <property type="evidence" value="ECO:0007669"/>
    <property type="project" value="UniProtKB-SubCell"/>
</dbReference>
<evidence type="ECO:0000313" key="7">
    <source>
        <dbReference type="EMBL" id="SUQ00059.1"/>
    </source>
</evidence>
<reference evidence="6" key="1">
    <citation type="journal article" date="2015" name="Genome Announc.">
        <title>Complete Genome Sequence of Yersinia ruckeri Strain CSF007-82, Etiologic Agent of Red Mouth Disease in Salmonid Fish.</title>
        <authorList>
            <person name="Nelson M.C."/>
            <person name="LaPatra S.E."/>
            <person name="Welch T.J."/>
            <person name="Graf J."/>
        </authorList>
    </citation>
    <scope>NUCLEOTIDE SEQUENCE</scope>
    <source>
        <strain evidence="6">CSF007-82</strain>
    </source>
</reference>
<dbReference type="OrthoDB" id="6465448at2"/>
<reference evidence="7 8" key="2">
    <citation type="submission" date="2018-06" db="EMBL/GenBank/DDBJ databases">
        <authorList>
            <consortium name="Pathogen Informatics"/>
            <person name="Doyle S."/>
        </authorList>
    </citation>
    <scope>NUCLEOTIDE SEQUENCE [LARGE SCALE GENOMIC DNA]</scope>
    <source>
        <strain evidence="7 8">NCTC10476</strain>
    </source>
</reference>
<proteinExistence type="inferred from homology"/>
<dbReference type="EMBL" id="LN681231">
    <property type="protein sequence ID" value="CEK26556.1"/>
    <property type="molecule type" value="Genomic_DNA"/>
</dbReference>
<gene>
    <name evidence="7" type="primary">yspD</name>
    <name evidence="6" type="ORF">CSF007_3885</name>
    <name evidence="7" type="ORF">NCTC10476_01332</name>
</gene>
<dbReference type="EMBL" id="UHJG01000001">
    <property type="protein sequence ID" value="SUQ00059.1"/>
    <property type="molecule type" value="Genomic_DNA"/>
</dbReference>
<evidence type="ECO:0000256" key="4">
    <source>
        <dbReference type="ARBA" id="ARBA00023026"/>
    </source>
</evidence>
<keyword evidence="8" id="KW-1185">Reference proteome</keyword>
<dbReference type="SUPFAM" id="SSF140693">
    <property type="entry name" value="IpaD-like"/>
    <property type="match status" value="1"/>
</dbReference>
<dbReference type="eggNOG" id="ENOG5033WX1">
    <property type="taxonomic scope" value="Bacteria"/>
</dbReference>
<sequence length="365" mass="41572">MNNIVISDLLKTKPMAFVSEQPVAIDNTPQHTPTVVQSMAKFMHEVSPLVGGDLPLADNLDQLLRETTLVTTESHAVANLDKAMQRYQRSMQESQFDDQQVAEASRNVKHAVNYTVDEFSQKQRQLIKSLSQASKNSGTQLSNYPAHIANLETVVKDVKANFQDVYSEVVKQATEYFKDFNLAMSELDKCIESGSDANKLNFKKRSFARAIELIMSKYSNNDDLYDGNGIILNNSFIDAKSIYEFKGSEEALTFWQEKLSPTFNVKRDGEMIKISPNLDTLKDVFESLKGPDGKIEPFVSERNNILTATFQAWQAGFDSLKNRQQTAINQLMEKYRHDISTFDNLIQILIKSIDDHFRYNEGYFR</sequence>
<dbReference type="InterPro" id="IPR036708">
    <property type="entry name" value="BipD-like_sf"/>
</dbReference>
<evidence type="ECO:0000313" key="6">
    <source>
        <dbReference type="EMBL" id="CEK26556.1"/>
    </source>
</evidence>
<keyword evidence="4" id="KW-0843">Virulence</keyword>
<keyword evidence="3" id="KW-0964">Secreted</keyword>
<accession>A0A085U431</accession>
<name>A0A085U431_YERRU</name>
<evidence type="ECO:0000256" key="5">
    <source>
        <dbReference type="ARBA" id="ARBA00023054"/>
    </source>
</evidence>
<dbReference type="InterPro" id="IPR009483">
    <property type="entry name" value="IpaD/BipD/SipD"/>
</dbReference>